<keyword evidence="7" id="KW-1185">Reference proteome</keyword>
<name>A0ABS6V5Z2_9SPHN</name>
<evidence type="ECO:0000256" key="3">
    <source>
        <dbReference type="ARBA" id="ARBA00023136"/>
    </source>
</evidence>
<reference evidence="6 7" key="1">
    <citation type="submission" date="2021-07" db="EMBL/GenBank/DDBJ databases">
        <title>The draft genome sequence of Sphingomicrobium sp. B8.</title>
        <authorList>
            <person name="Mu L."/>
        </authorList>
    </citation>
    <scope>NUCLEOTIDE SEQUENCE [LARGE SCALE GENOMIC DNA]</scope>
    <source>
        <strain evidence="6 7">B8</strain>
    </source>
</reference>
<dbReference type="PANTHER" id="PTHR33507:SF3">
    <property type="entry name" value="INNER MEMBRANE PROTEIN YBBJ"/>
    <property type="match status" value="1"/>
</dbReference>
<evidence type="ECO:0000256" key="2">
    <source>
        <dbReference type="ARBA" id="ARBA00022989"/>
    </source>
</evidence>
<evidence type="ECO:0000256" key="4">
    <source>
        <dbReference type="SAM" id="Phobius"/>
    </source>
</evidence>
<accession>A0ABS6V5Z2</accession>
<dbReference type="Proteomes" id="UP000698028">
    <property type="component" value="Unassembled WGS sequence"/>
</dbReference>
<dbReference type="Pfam" id="PF01957">
    <property type="entry name" value="NfeD"/>
    <property type="match status" value="1"/>
</dbReference>
<organism evidence="6 7">
    <name type="scientific">Sphingomicrobium clamense</name>
    <dbReference type="NCBI Taxonomy" id="2851013"/>
    <lineage>
        <taxon>Bacteria</taxon>
        <taxon>Pseudomonadati</taxon>
        <taxon>Pseudomonadota</taxon>
        <taxon>Alphaproteobacteria</taxon>
        <taxon>Sphingomonadales</taxon>
        <taxon>Sphingomonadaceae</taxon>
        <taxon>Sphingomicrobium</taxon>
    </lineage>
</organism>
<keyword evidence="3 4" id="KW-0472">Membrane</keyword>
<evidence type="ECO:0000259" key="5">
    <source>
        <dbReference type="Pfam" id="PF01957"/>
    </source>
</evidence>
<keyword evidence="1 4" id="KW-0812">Transmembrane</keyword>
<proteinExistence type="predicted"/>
<evidence type="ECO:0000313" key="7">
    <source>
        <dbReference type="Proteomes" id="UP000698028"/>
    </source>
</evidence>
<feature type="transmembrane region" description="Helical" evidence="4">
    <location>
        <begin position="51"/>
        <end position="70"/>
    </location>
</feature>
<evidence type="ECO:0000313" key="6">
    <source>
        <dbReference type="EMBL" id="MBW0144972.1"/>
    </source>
</evidence>
<dbReference type="InterPro" id="IPR052165">
    <property type="entry name" value="Membrane_assoc_protease"/>
</dbReference>
<comment type="caution">
    <text evidence="6">The sequence shown here is derived from an EMBL/GenBank/DDBJ whole genome shotgun (WGS) entry which is preliminary data.</text>
</comment>
<gene>
    <name evidence="6" type="ORF">KTQ36_06640</name>
</gene>
<dbReference type="PANTHER" id="PTHR33507">
    <property type="entry name" value="INNER MEMBRANE PROTEIN YBBJ"/>
    <property type="match status" value="1"/>
</dbReference>
<dbReference type="EMBL" id="JAHVAH010000001">
    <property type="protein sequence ID" value="MBW0144972.1"/>
    <property type="molecule type" value="Genomic_DNA"/>
</dbReference>
<dbReference type="RefSeq" id="WP_218632917.1">
    <property type="nucleotide sequence ID" value="NZ_JAHVAH010000001.1"/>
</dbReference>
<dbReference type="InterPro" id="IPR002810">
    <property type="entry name" value="NfeD-like_C"/>
</dbReference>
<protein>
    <submittedName>
        <fullName evidence="6">NfeD family protein</fullName>
    </submittedName>
</protein>
<keyword evidence="2 4" id="KW-1133">Transmembrane helix</keyword>
<feature type="domain" description="NfeD-like C-terminal" evidence="5">
    <location>
        <begin position="92"/>
        <end position="147"/>
    </location>
</feature>
<feature type="transmembrane region" description="Helical" evidence="4">
    <location>
        <begin position="12"/>
        <end position="45"/>
    </location>
</feature>
<evidence type="ECO:0000256" key="1">
    <source>
        <dbReference type="ARBA" id="ARBA00022692"/>
    </source>
</evidence>
<sequence length="154" mass="16235">MFEFADLDAGTWWLIAGVLLLALELLAPGVFLVFIGAAALATGAFTLMFDLGLAAQLGLFALYTAVSVYIGKKIYARPVHDESDGLLNERAAQLVGRKVTVVRAIGDGEGRVKVGDSEWNARGDFTAEAGEKVVISGIQGNCLIVERAPALPGN</sequence>